<dbReference type="EMBL" id="CATOUU010000822">
    <property type="protein sequence ID" value="CAI9951216.1"/>
    <property type="molecule type" value="Genomic_DNA"/>
</dbReference>
<protein>
    <submittedName>
        <fullName evidence="2">Hypothetical_protein</fullName>
    </submittedName>
</protein>
<evidence type="ECO:0000313" key="3">
    <source>
        <dbReference type="Proteomes" id="UP001642409"/>
    </source>
</evidence>
<proteinExistence type="predicted"/>
<comment type="caution">
    <text evidence="1">The sequence shown here is derived from an EMBL/GenBank/DDBJ whole genome shotgun (WGS) entry which is preliminary data.</text>
</comment>
<evidence type="ECO:0000313" key="2">
    <source>
        <dbReference type="EMBL" id="CAL6030453.1"/>
    </source>
</evidence>
<reference evidence="2 3" key="2">
    <citation type="submission" date="2024-07" db="EMBL/GenBank/DDBJ databases">
        <authorList>
            <person name="Akdeniz Z."/>
        </authorList>
    </citation>
    <scope>NUCLEOTIDE SEQUENCE [LARGE SCALE GENOMIC DNA]</scope>
</reference>
<gene>
    <name evidence="2" type="ORF">HINF_LOCUS33330</name>
    <name evidence="1" type="ORF">HINF_LOCUS38861</name>
</gene>
<accession>A0AA86Q611</accession>
<dbReference type="Proteomes" id="UP001642409">
    <property type="component" value="Unassembled WGS sequence"/>
</dbReference>
<sequence>MLSKYNRYSISKSSTKINQTIHPKLLEINFKQQPKLRQCVSTIKTSSSSVLKLECNDSQLCSVQASQEKWSELVSEESKFDVQDTNMTKVFASFNQLNYNVDCFNLSNMLKQNISGLVHKNQRLTDLLILASSQQASLENLQSKLMGHIVSLKGFE</sequence>
<name>A0AA86Q611_9EUKA</name>
<organism evidence="1">
    <name type="scientific">Hexamita inflata</name>
    <dbReference type="NCBI Taxonomy" id="28002"/>
    <lineage>
        <taxon>Eukaryota</taxon>
        <taxon>Metamonada</taxon>
        <taxon>Diplomonadida</taxon>
        <taxon>Hexamitidae</taxon>
        <taxon>Hexamitinae</taxon>
        <taxon>Hexamita</taxon>
    </lineage>
</organism>
<reference evidence="1" key="1">
    <citation type="submission" date="2023-06" db="EMBL/GenBank/DDBJ databases">
        <authorList>
            <person name="Kurt Z."/>
        </authorList>
    </citation>
    <scope>NUCLEOTIDE SEQUENCE</scope>
</reference>
<evidence type="ECO:0000313" key="1">
    <source>
        <dbReference type="EMBL" id="CAI9951216.1"/>
    </source>
</evidence>
<dbReference type="EMBL" id="CAXDID020000115">
    <property type="protein sequence ID" value="CAL6030453.1"/>
    <property type="molecule type" value="Genomic_DNA"/>
</dbReference>
<dbReference type="AlphaFoldDB" id="A0AA86Q611"/>
<keyword evidence="3" id="KW-1185">Reference proteome</keyword>